<keyword evidence="2" id="KW-1185">Reference proteome</keyword>
<dbReference type="RefSeq" id="WP_381173714.1">
    <property type="nucleotide sequence ID" value="NZ_JBHSFK010000012.1"/>
</dbReference>
<comment type="caution">
    <text evidence="1">The sequence shown here is derived from an EMBL/GenBank/DDBJ whole genome shotgun (WGS) entry which is preliminary data.</text>
</comment>
<dbReference type="EMBL" id="JBHSFK010000012">
    <property type="protein sequence ID" value="MFC4501769.1"/>
    <property type="molecule type" value="Genomic_DNA"/>
</dbReference>
<sequence length="50" mass="5409">MAGKATGVEVTYKCGDCKEEFTVCQNVGPDAFQIVLSLEEEHEDCPKGDS</sequence>
<evidence type="ECO:0000313" key="2">
    <source>
        <dbReference type="Proteomes" id="UP001595839"/>
    </source>
</evidence>
<reference evidence="2" key="1">
    <citation type="journal article" date="2019" name="Int. J. Syst. Evol. Microbiol.">
        <title>The Global Catalogue of Microorganisms (GCM) 10K type strain sequencing project: providing services to taxonomists for standard genome sequencing and annotation.</title>
        <authorList>
            <consortium name="The Broad Institute Genomics Platform"/>
            <consortium name="The Broad Institute Genome Sequencing Center for Infectious Disease"/>
            <person name="Wu L."/>
            <person name="Ma J."/>
        </authorList>
    </citation>
    <scope>NUCLEOTIDE SEQUENCE [LARGE SCALE GENOMIC DNA]</scope>
    <source>
        <strain evidence="2">CGMCC 4.7177</strain>
    </source>
</reference>
<organism evidence="1 2">
    <name type="scientific">Streptomyces vulcanius</name>
    <dbReference type="NCBI Taxonomy" id="1441876"/>
    <lineage>
        <taxon>Bacteria</taxon>
        <taxon>Bacillati</taxon>
        <taxon>Actinomycetota</taxon>
        <taxon>Actinomycetes</taxon>
        <taxon>Kitasatosporales</taxon>
        <taxon>Streptomycetaceae</taxon>
        <taxon>Streptomyces</taxon>
    </lineage>
</organism>
<accession>A0ABV9AQ20</accession>
<name>A0ABV9AQ20_9ACTN</name>
<proteinExistence type="predicted"/>
<protein>
    <submittedName>
        <fullName evidence="1">Uncharacterized protein</fullName>
    </submittedName>
</protein>
<dbReference type="Proteomes" id="UP001595839">
    <property type="component" value="Unassembled WGS sequence"/>
</dbReference>
<evidence type="ECO:0000313" key="1">
    <source>
        <dbReference type="EMBL" id="MFC4501769.1"/>
    </source>
</evidence>
<gene>
    <name evidence="1" type="ORF">ACFPIH_19915</name>
</gene>